<sequence>MTNIVIIGTVHKNTKKYTGDTLYQILVDIEPSCILEELSDEFYTESGELKKARNTESQEDYALNKYEKLKAIKIKLYDIYNRQEQIRNIQLFKNYKDLFTDINRLLKKKALSENETKTINDAYEAMKKRDRFIRQNQCRRINSIDLDKIIIDKNAKWDRVVKEVLPYNEILKKYSSFCKADNKFWDERTAAMVQNILNKSKNERTVVVLAGVEHRPELFMLLKLGEKKNDITIMEYWEYLGRERSLTNASTL</sequence>
<organism evidence="1">
    <name type="scientific">bioreactor metagenome</name>
    <dbReference type="NCBI Taxonomy" id="1076179"/>
    <lineage>
        <taxon>unclassified sequences</taxon>
        <taxon>metagenomes</taxon>
        <taxon>ecological metagenomes</taxon>
    </lineage>
</organism>
<name>A0A644Y7V1_9ZZZZ</name>
<evidence type="ECO:0008006" key="2">
    <source>
        <dbReference type="Google" id="ProtNLM"/>
    </source>
</evidence>
<dbReference type="EMBL" id="VSSQ01004219">
    <property type="protein sequence ID" value="MPM24247.1"/>
    <property type="molecule type" value="Genomic_DNA"/>
</dbReference>
<gene>
    <name evidence="1" type="ORF">SDC9_70728</name>
</gene>
<comment type="caution">
    <text evidence="1">The sequence shown here is derived from an EMBL/GenBank/DDBJ whole genome shotgun (WGS) entry which is preliminary data.</text>
</comment>
<evidence type="ECO:0000313" key="1">
    <source>
        <dbReference type="EMBL" id="MPM24247.1"/>
    </source>
</evidence>
<proteinExistence type="predicted"/>
<dbReference type="AlphaFoldDB" id="A0A644Y7V1"/>
<accession>A0A644Y7V1</accession>
<reference evidence="1" key="1">
    <citation type="submission" date="2019-08" db="EMBL/GenBank/DDBJ databases">
        <authorList>
            <person name="Kucharzyk K."/>
            <person name="Murdoch R.W."/>
            <person name="Higgins S."/>
            <person name="Loffler F."/>
        </authorList>
    </citation>
    <scope>NUCLEOTIDE SEQUENCE</scope>
</reference>
<protein>
    <recommendedName>
        <fullName evidence="2">Haem-binding uptake Tiki superfamily ChaN domain-containing protein</fullName>
    </recommendedName>
</protein>